<dbReference type="PANTHER" id="PTHR10039">
    <property type="entry name" value="AMELOGENIN"/>
    <property type="match status" value="1"/>
</dbReference>
<dbReference type="SMART" id="SM00248">
    <property type="entry name" value="ANK"/>
    <property type="match status" value="4"/>
</dbReference>
<keyword evidence="1" id="KW-0677">Repeat</keyword>
<dbReference type="Pfam" id="PF24883">
    <property type="entry name" value="NPHP3_N"/>
    <property type="match status" value="1"/>
</dbReference>
<dbReference type="Gene3D" id="3.40.50.300">
    <property type="entry name" value="P-loop containing nucleotide triphosphate hydrolases"/>
    <property type="match status" value="1"/>
</dbReference>
<dbReference type="OrthoDB" id="7464126at2759"/>
<evidence type="ECO:0000313" key="6">
    <source>
        <dbReference type="Proteomes" id="UP000185904"/>
    </source>
</evidence>
<dbReference type="SUPFAM" id="SSF48403">
    <property type="entry name" value="Ankyrin repeat"/>
    <property type="match status" value="1"/>
</dbReference>
<dbReference type="PROSITE" id="PS50088">
    <property type="entry name" value="ANK_REPEAT"/>
    <property type="match status" value="2"/>
</dbReference>
<dbReference type="EMBL" id="LVCJ01000012">
    <property type="protein sequence ID" value="OAL37868.1"/>
    <property type="molecule type" value="Genomic_DNA"/>
</dbReference>
<name>A0A178D711_9EURO</name>
<evidence type="ECO:0000256" key="2">
    <source>
        <dbReference type="PROSITE-ProRule" id="PRU00023"/>
    </source>
</evidence>
<keyword evidence="2" id="KW-0040">ANK repeat</keyword>
<feature type="repeat" description="ANK" evidence="2">
    <location>
        <begin position="929"/>
        <end position="961"/>
    </location>
</feature>
<feature type="repeat" description="ANK" evidence="2">
    <location>
        <begin position="895"/>
        <end position="918"/>
    </location>
</feature>
<evidence type="ECO:0000259" key="4">
    <source>
        <dbReference type="Pfam" id="PF24883"/>
    </source>
</evidence>
<dbReference type="RefSeq" id="XP_022502880.1">
    <property type="nucleotide sequence ID" value="XM_022641005.1"/>
</dbReference>
<dbReference type="Pfam" id="PF24809">
    <property type="entry name" value="DUF7708"/>
    <property type="match status" value="1"/>
</dbReference>
<dbReference type="InterPro" id="IPR027417">
    <property type="entry name" value="P-loop_NTPase"/>
</dbReference>
<feature type="domain" description="DUF7708" evidence="3">
    <location>
        <begin position="73"/>
        <end position="217"/>
    </location>
</feature>
<organism evidence="5 6">
    <name type="scientific">Fonsecaea nubica</name>
    <dbReference type="NCBI Taxonomy" id="856822"/>
    <lineage>
        <taxon>Eukaryota</taxon>
        <taxon>Fungi</taxon>
        <taxon>Dikarya</taxon>
        <taxon>Ascomycota</taxon>
        <taxon>Pezizomycotina</taxon>
        <taxon>Eurotiomycetes</taxon>
        <taxon>Chaetothyriomycetidae</taxon>
        <taxon>Chaetothyriales</taxon>
        <taxon>Herpotrichiellaceae</taxon>
        <taxon>Fonsecaea</taxon>
    </lineage>
</organism>
<keyword evidence="6" id="KW-1185">Reference proteome</keyword>
<proteinExistence type="predicted"/>
<evidence type="ECO:0000313" key="5">
    <source>
        <dbReference type="EMBL" id="OAL37868.1"/>
    </source>
</evidence>
<dbReference type="Gene3D" id="1.25.40.20">
    <property type="entry name" value="Ankyrin repeat-containing domain"/>
    <property type="match status" value="1"/>
</dbReference>
<protein>
    <submittedName>
        <fullName evidence="5">Uncharacterized protein</fullName>
    </submittedName>
</protein>
<evidence type="ECO:0000259" key="3">
    <source>
        <dbReference type="Pfam" id="PF24809"/>
    </source>
</evidence>
<evidence type="ECO:0000256" key="1">
    <source>
        <dbReference type="ARBA" id="ARBA00022737"/>
    </source>
</evidence>
<dbReference type="InterPro" id="IPR056125">
    <property type="entry name" value="DUF7708"/>
</dbReference>
<accession>A0A178D711</accession>
<feature type="domain" description="Nephrocystin 3-like N-terminal" evidence="4">
    <location>
        <begin position="280"/>
        <end position="432"/>
    </location>
</feature>
<dbReference type="GeneID" id="34586124"/>
<sequence length="971" mass="109798">MALALRTAAPLKPEIRLAQALSEFEAILHDDEKKLFRTWRAGRPPNVSDVMKLTAEIDKDNRLCFGRCFGPRLTSILETVQQFSSVVDVIVGGSQSPIATSIWGVLRMTLQITVKFASYFDNLSALFMRIGRSCPRYGQYGVMYTKSQRLQEALCDYFCIVVTVCKKAVLFIRKSPIAQLSAAILKPFQSEFGPLEVNLETIADAIREEASLAFKQEVALEKKEASRFRAWSSLKTATEIQEAKKFRAQKEKYRFLNACSTYNHQAAWKRARKVGESTRVFAHADYRHWIQASTSSVLWMTGILGSGKTVITASLVQEVRIQFPNALLGYFFCSHDDAESLQAKTILGNLARQLLSLLSPDTFASIDTVESVQLDNDEIVSYLHKLTPQNEQAFVIIDGLDECPEIELDKLFSYLPKFLQTSHLFHIFCSSRPDLHTRYRASLQPQLHLPLPVENHEIAQYIDSALEDRLTTGSLCLGDPTIILAIRQALVEGSRGMFLWVVFQLESICAELTDEAILTALQSLPKDLPETFDRVLRKLAEKRTTNPATCRKIFAIVAAAQRPLTLDELREAMGVVPGDTEWDPRKLINDIQMAVSHCRSLLLIDEEDSTVHFSHHSVKQYIVSSPEDPSTRQFHVELPEANLDLGEICVTYLNYNVFNTTLTRMGNHAAVQPQAITTAIVERAFPQAAVSKVALKLLKREGGKDFDLGARLQEVGFKERKRENYSFLAYAKLFWLFHTRQFHIRRPATYQLWLGLLSKNDMIGLLPWDPEAWHGQSERGLQWAVENGHDALICEITSNLIKSNAGLPLRTLQLLIGVETKHLQLYPDIHQCAAQVLAKYCEDYTMLSMLVDSGLNLYQRDEKGLLISAVLEGRTQVVKALLRRKDFAINKRDGDGMTALNHAAVRGDEEMVRLLLSREDIDVNSFNNARWTPFKHAVFAGHKEIAKILLDHGANVARLPSRLQIYHQIYH</sequence>
<gene>
    <name evidence="5" type="ORF">AYO20_02701</name>
</gene>
<dbReference type="InterPro" id="IPR036770">
    <property type="entry name" value="Ankyrin_rpt-contain_sf"/>
</dbReference>
<dbReference type="Pfam" id="PF12796">
    <property type="entry name" value="Ank_2"/>
    <property type="match status" value="1"/>
</dbReference>
<reference evidence="5 6" key="1">
    <citation type="submission" date="2016-03" db="EMBL/GenBank/DDBJ databases">
        <title>The draft genome sequence of Fonsecaea nubica causative agent of cutaneous subcutaneous infection in human host.</title>
        <authorList>
            <person name="Costa F."/>
            <person name="Sybren D.H."/>
            <person name="Raittz R.T."/>
            <person name="Weiss V.A."/>
            <person name="Leao A.C."/>
            <person name="Gomes R."/>
            <person name="De Souza E.M."/>
            <person name="Pedrosa F.O."/>
            <person name="Steffens M.B."/>
            <person name="Bombassaro A."/>
            <person name="Tadra-Sfeir M.Z."/>
            <person name="Moreno L.F."/>
            <person name="Najafzadeh M.J."/>
            <person name="Felipe M.S."/>
            <person name="Teixeira M."/>
            <person name="Sun J."/>
            <person name="Xi L."/>
            <person name="Castro M.A."/>
            <person name="Vicente V.A."/>
        </authorList>
    </citation>
    <scope>NUCLEOTIDE SEQUENCE [LARGE SCALE GENOMIC DNA]</scope>
    <source>
        <strain evidence="5 6">CBS 269.64</strain>
    </source>
</reference>
<dbReference type="InterPro" id="IPR056884">
    <property type="entry name" value="NPHP3-like_N"/>
</dbReference>
<dbReference type="InterPro" id="IPR002110">
    <property type="entry name" value="Ankyrin_rpt"/>
</dbReference>
<dbReference type="PROSITE" id="PS50297">
    <property type="entry name" value="ANK_REP_REGION"/>
    <property type="match status" value="2"/>
</dbReference>
<dbReference type="AlphaFoldDB" id="A0A178D711"/>
<dbReference type="SUPFAM" id="SSF52540">
    <property type="entry name" value="P-loop containing nucleoside triphosphate hydrolases"/>
    <property type="match status" value="1"/>
</dbReference>
<dbReference type="PANTHER" id="PTHR10039:SF10">
    <property type="entry name" value="NACHT DOMAIN-CONTAINING PROTEIN"/>
    <property type="match status" value="1"/>
</dbReference>
<dbReference type="Proteomes" id="UP000185904">
    <property type="component" value="Unassembled WGS sequence"/>
</dbReference>
<comment type="caution">
    <text evidence="5">The sequence shown here is derived from an EMBL/GenBank/DDBJ whole genome shotgun (WGS) entry which is preliminary data.</text>
</comment>